<organism evidence="1 2">
    <name type="scientific">Recurvomyces mirabilis</name>
    <dbReference type="NCBI Taxonomy" id="574656"/>
    <lineage>
        <taxon>Eukaryota</taxon>
        <taxon>Fungi</taxon>
        <taxon>Dikarya</taxon>
        <taxon>Ascomycota</taxon>
        <taxon>Pezizomycotina</taxon>
        <taxon>Dothideomycetes</taxon>
        <taxon>Dothideomycetidae</taxon>
        <taxon>Mycosphaerellales</taxon>
        <taxon>Teratosphaeriaceae</taxon>
        <taxon>Recurvomyces</taxon>
    </lineage>
</organism>
<evidence type="ECO:0000313" key="2">
    <source>
        <dbReference type="Proteomes" id="UP001274830"/>
    </source>
</evidence>
<dbReference type="EMBL" id="JAUTXT010000013">
    <property type="protein sequence ID" value="KAK3675852.1"/>
    <property type="molecule type" value="Genomic_DNA"/>
</dbReference>
<gene>
    <name evidence="1" type="ORF">LTR78_004493</name>
</gene>
<dbReference type="AlphaFoldDB" id="A0AAE1C2T6"/>
<comment type="caution">
    <text evidence="1">The sequence shown here is derived from an EMBL/GenBank/DDBJ whole genome shotgun (WGS) entry which is preliminary data.</text>
</comment>
<protein>
    <submittedName>
        <fullName evidence="1">Uncharacterized protein</fullName>
    </submittedName>
</protein>
<reference evidence="1" key="1">
    <citation type="submission" date="2023-07" db="EMBL/GenBank/DDBJ databases">
        <title>Black Yeasts Isolated from many extreme environments.</title>
        <authorList>
            <person name="Coleine C."/>
            <person name="Stajich J.E."/>
            <person name="Selbmann L."/>
        </authorList>
    </citation>
    <scope>NUCLEOTIDE SEQUENCE</scope>
    <source>
        <strain evidence="1">CCFEE 5485</strain>
    </source>
</reference>
<proteinExistence type="predicted"/>
<evidence type="ECO:0000313" key="1">
    <source>
        <dbReference type="EMBL" id="KAK3675852.1"/>
    </source>
</evidence>
<keyword evidence="2" id="KW-1185">Reference proteome</keyword>
<sequence>MRTSSVLSALAASASIAGANQTFTKTVSFVNGAPSSTPLSCGAAVHEFAGMECPSGCHAVKIASGYAAGKYSCQPEAAAPVITAPTSGPKAVVYHMSCRDNQHEITKVDTLAYGKTWTTCATVTTGQTSAELERIQQADEIVRSDRFTQTTNNTPALHSSTIIGLKTWAAKLKAAQAHLRFDHTTAQIIWRAVIRANHYWCPPLVSSIPRSLNLVPAATTDLARAAQEDSVSIRANQTSDLQAPPQNTVLCVEDELTHFIQEAVARGHQTELAHLAMLLWADESLNQIVDRDGMQERIDLAFDGLESRWDGYQAVWFWSKSTTDEWAAGHRLAVVQDIWDQADFEGETAAEVVVERDQATIQIAKAMEP</sequence>
<name>A0AAE1C2T6_9PEZI</name>
<dbReference type="Proteomes" id="UP001274830">
    <property type="component" value="Unassembled WGS sequence"/>
</dbReference>
<accession>A0AAE1C2T6</accession>